<evidence type="ECO:0000313" key="1">
    <source>
        <dbReference type="EMBL" id="KAH0819754.1"/>
    </source>
</evidence>
<organism evidence="1 2">
    <name type="scientific">Tenebrio molitor</name>
    <name type="common">Yellow mealworm beetle</name>
    <dbReference type="NCBI Taxonomy" id="7067"/>
    <lineage>
        <taxon>Eukaryota</taxon>
        <taxon>Metazoa</taxon>
        <taxon>Ecdysozoa</taxon>
        <taxon>Arthropoda</taxon>
        <taxon>Hexapoda</taxon>
        <taxon>Insecta</taxon>
        <taxon>Pterygota</taxon>
        <taxon>Neoptera</taxon>
        <taxon>Endopterygota</taxon>
        <taxon>Coleoptera</taxon>
        <taxon>Polyphaga</taxon>
        <taxon>Cucujiformia</taxon>
        <taxon>Tenebrionidae</taxon>
        <taxon>Tenebrio</taxon>
    </lineage>
</organism>
<name>A0A8J6HS86_TENMO</name>
<accession>A0A8J6HS86</accession>
<proteinExistence type="predicted"/>
<evidence type="ECO:0000313" key="2">
    <source>
        <dbReference type="Proteomes" id="UP000719412"/>
    </source>
</evidence>
<dbReference type="AlphaFoldDB" id="A0A8J6HS86"/>
<keyword evidence="2" id="KW-1185">Reference proteome</keyword>
<comment type="caution">
    <text evidence="1">The sequence shown here is derived from an EMBL/GenBank/DDBJ whole genome shotgun (WGS) entry which is preliminary data.</text>
</comment>
<reference evidence="1" key="1">
    <citation type="journal article" date="2020" name="J Insects Food Feed">
        <title>The yellow mealworm (Tenebrio molitor) genome: a resource for the emerging insects as food and feed industry.</title>
        <authorList>
            <person name="Eriksson T."/>
            <person name="Andere A."/>
            <person name="Kelstrup H."/>
            <person name="Emery V."/>
            <person name="Picard C."/>
        </authorList>
    </citation>
    <scope>NUCLEOTIDE SEQUENCE</scope>
    <source>
        <strain evidence="1">Stoneville</strain>
        <tissue evidence="1">Whole head</tissue>
    </source>
</reference>
<protein>
    <submittedName>
        <fullName evidence="1">Uncharacterized protein</fullName>
    </submittedName>
</protein>
<sequence>MVVVKKFQFETVRSLRREMLAVVLIRDGKGTRRGGKTSVALMWKTTGKLLGYELVGRLIHVVHVTTVHVRGSTRRSRT</sequence>
<gene>
    <name evidence="1" type="ORF">GEV33_003037</name>
</gene>
<dbReference type="EMBL" id="JABDTM020013805">
    <property type="protein sequence ID" value="KAH0819754.1"/>
    <property type="molecule type" value="Genomic_DNA"/>
</dbReference>
<dbReference type="Proteomes" id="UP000719412">
    <property type="component" value="Unassembled WGS sequence"/>
</dbReference>
<reference evidence="1" key="2">
    <citation type="submission" date="2021-08" db="EMBL/GenBank/DDBJ databases">
        <authorList>
            <person name="Eriksson T."/>
        </authorList>
    </citation>
    <scope>NUCLEOTIDE SEQUENCE</scope>
    <source>
        <strain evidence="1">Stoneville</strain>
        <tissue evidence="1">Whole head</tissue>
    </source>
</reference>